<dbReference type="GO" id="GO:0000271">
    <property type="term" value="P:polysaccharide biosynthetic process"/>
    <property type="evidence" value="ECO:0007669"/>
    <property type="project" value="InterPro"/>
</dbReference>
<dbReference type="EMBL" id="CP042262">
    <property type="protein sequence ID" value="QDY70405.1"/>
    <property type="molecule type" value="Genomic_DNA"/>
</dbReference>
<dbReference type="OrthoDB" id="543755at2"/>
<evidence type="ECO:0000313" key="2">
    <source>
        <dbReference type="Proteomes" id="UP000318483"/>
    </source>
</evidence>
<evidence type="ECO:0000313" key="1">
    <source>
        <dbReference type="EMBL" id="QDY70405.1"/>
    </source>
</evidence>
<reference evidence="1 2" key="1">
    <citation type="submission" date="2019-07" db="EMBL/GenBank/DDBJ databases">
        <title>Litoreibacter alkalisoli sp. nov., isolated from saline-alkaline soil.</title>
        <authorList>
            <person name="Wang S."/>
            <person name="Xu L."/>
            <person name="Xing Y.-T."/>
            <person name="Sun J.-Q."/>
        </authorList>
    </citation>
    <scope>NUCLEOTIDE SEQUENCE [LARGE SCALE GENOMIC DNA]</scope>
    <source>
        <strain evidence="1 2">LN3S51</strain>
        <plasmid evidence="1 2">unnamed1</plasmid>
    </source>
</reference>
<gene>
    <name evidence="1" type="ORF">FPZ52_11810</name>
</gene>
<name>A0A5B8I8N3_9RHOB</name>
<evidence type="ECO:0008006" key="3">
    <source>
        <dbReference type="Google" id="ProtNLM"/>
    </source>
</evidence>
<sequence length="325" mass="36762">MTRLFPNLLVYDRDGAAWRASDKFLTTGAIHDRSGPSHAGLGRILRAKGEKAEIILFEQGFLASAYSWIESYRDHRPEAACLGYVYDDIAHYYMAEYPNRLIERLNGPQELTADETKRAQSAMNRIRDRRISKYNSQPLAAPSLGNAERRKVLVCDQSFADASTVYGLIDETGFEEMLAAAVRENADADILVKTHPDTASRPKGRAGYFSHLSDHGRVRILRDPINPYALFEHVDTVYVGTSGMGLEALFAGKRVVCFGAPFYAGWGLTDDRREIPHRHRSRSLEDIFHAFYIWYTIYHVPGAPVPSRIEDALDYIEKYRPVKAV</sequence>
<dbReference type="KEGG" id="lit:FPZ52_11810"/>
<dbReference type="GO" id="GO:0015774">
    <property type="term" value="P:polysaccharide transport"/>
    <property type="evidence" value="ECO:0007669"/>
    <property type="project" value="InterPro"/>
</dbReference>
<dbReference type="Proteomes" id="UP000318483">
    <property type="component" value="Plasmid unnamed1"/>
</dbReference>
<keyword evidence="1" id="KW-0614">Plasmid</keyword>
<geneLocation type="plasmid" evidence="1 2">
    <name>unnamed1</name>
</geneLocation>
<organism evidence="1 2">
    <name type="scientific">Qingshengfaniella alkalisoli</name>
    <dbReference type="NCBI Taxonomy" id="2599296"/>
    <lineage>
        <taxon>Bacteria</taxon>
        <taxon>Pseudomonadati</taxon>
        <taxon>Pseudomonadota</taxon>
        <taxon>Alphaproteobacteria</taxon>
        <taxon>Rhodobacterales</taxon>
        <taxon>Paracoccaceae</taxon>
        <taxon>Qingshengfaniella</taxon>
    </lineage>
</organism>
<dbReference type="Pfam" id="PF05159">
    <property type="entry name" value="Capsule_synth"/>
    <property type="match status" value="1"/>
</dbReference>
<dbReference type="InterPro" id="IPR007833">
    <property type="entry name" value="Capsule_polysaccharide_synth"/>
</dbReference>
<dbReference type="RefSeq" id="WP_146365823.1">
    <property type="nucleotide sequence ID" value="NZ_CP042262.1"/>
</dbReference>
<dbReference type="CDD" id="cd16440">
    <property type="entry name" value="beta_Kdo_transferase_KpsC_1"/>
    <property type="match status" value="1"/>
</dbReference>
<protein>
    <recommendedName>
        <fullName evidence="3">Capsular polysaccharide export protein</fullName>
    </recommendedName>
</protein>
<dbReference type="AlphaFoldDB" id="A0A5B8I8N3"/>
<keyword evidence="2" id="KW-1185">Reference proteome</keyword>
<proteinExistence type="predicted"/>
<accession>A0A5B8I8N3</accession>